<comment type="similarity">
    <text evidence="1">Belongs to the CdaR family.</text>
</comment>
<dbReference type="InterPro" id="IPR042070">
    <property type="entry name" value="PucR_C-HTH_sf"/>
</dbReference>
<dbReference type="Proteomes" id="UP001595923">
    <property type="component" value="Unassembled WGS sequence"/>
</dbReference>
<dbReference type="EMBL" id="JBHSFQ010000027">
    <property type="protein sequence ID" value="MFC4564673.1"/>
    <property type="molecule type" value="Genomic_DNA"/>
</dbReference>
<dbReference type="Pfam" id="PF13556">
    <property type="entry name" value="HTH_30"/>
    <property type="match status" value="1"/>
</dbReference>
<dbReference type="InterPro" id="IPR025736">
    <property type="entry name" value="PucR_C-HTH_dom"/>
</dbReference>
<feature type="domain" description="Purine catabolism PurC-like" evidence="3">
    <location>
        <begin position="35"/>
        <end position="154"/>
    </location>
</feature>
<gene>
    <name evidence="6" type="ORF">ACFO4E_22675</name>
</gene>
<dbReference type="Gene3D" id="1.10.10.2840">
    <property type="entry name" value="PucR C-terminal helix-turn-helix domain"/>
    <property type="match status" value="1"/>
</dbReference>
<sequence>MGNVANDPAGTGQDLPSPGRVRSASTLARGLTVADALSLSSLHGADVLAGADGLDRVIRRLNVMEVLDVLPWVKPHELLLTSDRPLSAGPDDLVRLVRDLDDRGLAAVAIAPGRHADALPGEALRAADELGLPLVRLGRAVAFDDILNRLLTDILNRQTATLARAEEVHRVLVGVILAGGGLAAITGKLPDLLDGSVMVTTPDGRVLARSGMDAAVLKDPRFFDVAGGRFHVENFKHGIRALDDEGARVVQVPILAGTLDHGRVVLITRDRPVHPTDVHLLERAAATAALVITRDLAVAAVEGKYQGDFLRDVLAGKAGDPQHVARHCATLGWDFDRPLVVIVAEMDPDSGTVPPAAGELRPAHERFAGAWNLVVRERDPQAAVAGYSQEVVVVMGAEGTPAGADGAGSRPAGAGASGAAPGPPAASGAGRTGARPGRMVRHLIAQVSGDGGGGRRSFATGVSRVVTRPEDIPAAYDQARQAARVGRRMHGTGSVAEFDDLGVYRLLSQIPDSSELRSFTDETLGPLAVTGDPDTDDLRATLEALLDNNLNVAETARILHFHYNTLRYRIGKLERLLGPFTTDPHLRLDLMVALRVIRMRGMR</sequence>
<dbReference type="PANTHER" id="PTHR33744">
    <property type="entry name" value="CARBOHYDRATE DIACID REGULATOR"/>
    <property type="match status" value="1"/>
</dbReference>
<evidence type="ECO:0000256" key="2">
    <source>
        <dbReference type="SAM" id="MobiDB-lite"/>
    </source>
</evidence>
<dbReference type="InterPro" id="IPR041522">
    <property type="entry name" value="CdaR_GGDEF"/>
</dbReference>
<keyword evidence="7" id="KW-1185">Reference proteome</keyword>
<name>A0ABV9E4Y7_9ACTN</name>
<reference evidence="7" key="1">
    <citation type="journal article" date="2019" name="Int. J. Syst. Evol. Microbiol.">
        <title>The Global Catalogue of Microorganisms (GCM) 10K type strain sequencing project: providing services to taxonomists for standard genome sequencing and annotation.</title>
        <authorList>
            <consortium name="The Broad Institute Genomics Platform"/>
            <consortium name="The Broad Institute Genome Sequencing Center for Infectious Disease"/>
            <person name="Wu L."/>
            <person name="Ma J."/>
        </authorList>
    </citation>
    <scope>NUCLEOTIDE SEQUENCE [LARGE SCALE GENOMIC DNA]</scope>
    <source>
        <strain evidence="7">XZYJ18</strain>
    </source>
</reference>
<dbReference type="Pfam" id="PF07905">
    <property type="entry name" value="PucR"/>
    <property type="match status" value="1"/>
</dbReference>
<comment type="caution">
    <text evidence="6">The sequence shown here is derived from an EMBL/GenBank/DDBJ whole genome shotgun (WGS) entry which is preliminary data.</text>
</comment>
<evidence type="ECO:0000256" key="1">
    <source>
        <dbReference type="ARBA" id="ARBA00006754"/>
    </source>
</evidence>
<proteinExistence type="inferred from homology"/>
<evidence type="ECO:0000259" key="4">
    <source>
        <dbReference type="Pfam" id="PF13556"/>
    </source>
</evidence>
<feature type="region of interest" description="Disordered" evidence="2">
    <location>
        <begin position="402"/>
        <end position="435"/>
    </location>
</feature>
<dbReference type="Pfam" id="PF17853">
    <property type="entry name" value="GGDEF_2"/>
    <property type="match status" value="1"/>
</dbReference>
<protein>
    <submittedName>
        <fullName evidence="6">PucR family transcriptional regulator</fullName>
    </submittedName>
</protein>
<dbReference type="InterPro" id="IPR012914">
    <property type="entry name" value="PucR_dom"/>
</dbReference>
<evidence type="ECO:0000259" key="5">
    <source>
        <dbReference type="Pfam" id="PF17853"/>
    </source>
</evidence>
<accession>A0ABV9E4Y7</accession>
<evidence type="ECO:0000313" key="7">
    <source>
        <dbReference type="Proteomes" id="UP001595923"/>
    </source>
</evidence>
<evidence type="ECO:0000259" key="3">
    <source>
        <dbReference type="Pfam" id="PF07905"/>
    </source>
</evidence>
<feature type="domain" description="PucR C-terminal helix-turn-helix" evidence="4">
    <location>
        <begin position="538"/>
        <end position="596"/>
    </location>
</feature>
<dbReference type="InterPro" id="IPR051448">
    <property type="entry name" value="CdaR-like_regulators"/>
</dbReference>
<evidence type="ECO:0000313" key="6">
    <source>
        <dbReference type="EMBL" id="MFC4564673.1"/>
    </source>
</evidence>
<feature type="domain" description="CdaR GGDEF-like" evidence="5">
    <location>
        <begin position="319"/>
        <end position="485"/>
    </location>
</feature>
<organism evidence="6 7">
    <name type="scientific">Nocardiopsis mangrovi</name>
    <dbReference type="NCBI Taxonomy" id="1179818"/>
    <lineage>
        <taxon>Bacteria</taxon>
        <taxon>Bacillati</taxon>
        <taxon>Actinomycetota</taxon>
        <taxon>Actinomycetes</taxon>
        <taxon>Streptosporangiales</taxon>
        <taxon>Nocardiopsidaceae</taxon>
        <taxon>Nocardiopsis</taxon>
    </lineage>
</organism>
<dbReference type="PANTHER" id="PTHR33744:SF1">
    <property type="entry name" value="DNA-BINDING TRANSCRIPTIONAL ACTIVATOR ADER"/>
    <property type="match status" value="1"/>
</dbReference>
<dbReference type="RefSeq" id="WP_378578002.1">
    <property type="nucleotide sequence ID" value="NZ_JBHSFQ010000027.1"/>
</dbReference>
<feature type="region of interest" description="Disordered" evidence="2">
    <location>
        <begin position="1"/>
        <end position="21"/>
    </location>
</feature>